<dbReference type="PANTHER" id="PTHR12217">
    <property type="entry name" value="EUKARYOTIC TRANSLATION INITIATION FACTOR 2D"/>
    <property type="match status" value="1"/>
</dbReference>
<dbReference type="SUPFAM" id="SSF55159">
    <property type="entry name" value="eIF1-like"/>
    <property type="match status" value="1"/>
</dbReference>
<keyword evidence="1" id="KW-0963">Cytoplasm</keyword>
<sequence>MFLKPFKVKSNNQLKGTERKKLYEAVTRRFPKLSDVDIQDLLPKKELITVMKIVTHNEEICKLYCVAKVPIFFELDQPDFPIFPTIFTLWRFPDLLYAFTTHRAVVSKLASGASLMLPGVILDGPPTMSSYGRLKKHTPVSVNTEDNKAPVAVGITFHSSEDMYMCAGRGKCVDILHVTGDALCSLGKPPCRPELGPISYDLTCRTSEDNEKPPERVADEMSDSPENIEFTQPLATMEFEKNTAIIDTVEEEDRTIPAEPVELPVDPVEEMDRLLEFSFLRACKKIKKTELPILSSNFFKNYLIPACPSSQPLDLKKTNYKKLSVFLAKMKSKKIIDTTIIKGVESIIYIDYDNSLLKDVDVCEESKELPESSSNTPVITECYKITADVTPILSKFGYEKGEIMKRPEIRKCFIDYLQKENLRDGKNFTLNPQLANIFKTKESIVTLTVEDGINKFIGRMTHTYEISIAGTNFLRVGKLEPIDITVATRCNNKKVTLVNNLEQFGIKLDEFSKECQGIGASATITDVPGKKTPSVLIQGNQVIYVYKLLTESYKIHKNYIRGLEFAPKKRK</sequence>
<dbReference type="InterPro" id="IPR041366">
    <property type="entry name" value="Pre-PUA"/>
</dbReference>
<dbReference type="GO" id="GO:0001731">
    <property type="term" value="P:formation of translation preinitiation complex"/>
    <property type="evidence" value="ECO:0007669"/>
    <property type="project" value="InterPro"/>
</dbReference>
<dbReference type="InterPro" id="IPR036885">
    <property type="entry name" value="SWIB_MDM2_dom_sf"/>
</dbReference>
<organism evidence="3">
    <name type="scientific">Fopius arisanus</name>
    <dbReference type="NCBI Taxonomy" id="64838"/>
    <lineage>
        <taxon>Eukaryota</taxon>
        <taxon>Metazoa</taxon>
        <taxon>Ecdysozoa</taxon>
        <taxon>Arthropoda</taxon>
        <taxon>Hexapoda</taxon>
        <taxon>Insecta</taxon>
        <taxon>Pterygota</taxon>
        <taxon>Neoptera</taxon>
        <taxon>Endopterygota</taxon>
        <taxon>Hymenoptera</taxon>
        <taxon>Apocrita</taxon>
        <taxon>Ichneumonoidea</taxon>
        <taxon>Braconidae</taxon>
        <taxon>Opiinae</taxon>
        <taxon>Fopius</taxon>
    </lineage>
</organism>
<name>A0A0C9Q8E0_9HYME</name>
<dbReference type="InterPro" id="IPR015947">
    <property type="entry name" value="PUA-like_sf"/>
</dbReference>
<evidence type="ECO:0000313" key="4">
    <source>
        <dbReference type="EMBL" id="JAG80271.1"/>
    </source>
</evidence>
<dbReference type="AlphaFoldDB" id="A0A0C9Q8E0"/>
<dbReference type="EMBL" id="GBYB01010503">
    <property type="protein sequence ID" value="JAG80270.1"/>
    <property type="molecule type" value="Transcribed_RNA"/>
</dbReference>
<dbReference type="EMBL" id="GBYB01010504">
    <property type="protein sequence ID" value="JAG80271.1"/>
    <property type="molecule type" value="Transcribed_RNA"/>
</dbReference>
<dbReference type="InterPro" id="IPR001950">
    <property type="entry name" value="SUI1"/>
</dbReference>
<dbReference type="PROSITE" id="PS50890">
    <property type="entry name" value="PUA"/>
    <property type="match status" value="1"/>
</dbReference>
<reference evidence="3" key="1">
    <citation type="submission" date="2015-01" db="EMBL/GenBank/DDBJ databases">
        <title>Transcriptome Assembly of Fopius arisanus.</title>
        <authorList>
            <person name="Geib S."/>
        </authorList>
    </citation>
    <scope>NUCLEOTIDE SEQUENCE</scope>
</reference>
<protein>
    <submittedName>
        <fullName evidence="4">eIF2D_1 protein</fullName>
    </submittedName>
    <submittedName>
        <fullName evidence="3">eIF2D_2 protein</fullName>
    </submittedName>
</protein>
<accession>A0A0C9Q8E0</accession>
<dbReference type="SUPFAM" id="SSF47592">
    <property type="entry name" value="SWIB/MDM2 domain"/>
    <property type="match status" value="1"/>
</dbReference>
<dbReference type="CDD" id="cd11610">
    <property type="entry name" value="eIF2D_N"/>
    <property type="match status" value="1"/>
</dbReference>
<dbReference type="SUPFAM" id="SSF88697">
    <property type="entry name" value="PUA domain-like"/>
    <property type="match status" value="1"/>
</dbReference>
<dbReference type="InterPro" id="IPR004521">
    <property type="entry name" value="Uncharacterised_CHP00451"/>
</dbReference>
<dbReference type="InterPro" id="IPR048248">
    <property type="entry name" value="PUA_eIF2d-like"/>
</dbReference>
<dbReference type="Gene3D" id="3.10.400.20">
    <property type="match status" value="1"/>
</dbReference>
<dbReference type="PANTHER" id="PTHR12217:SF4">
    <property type="entry name" value="EUKARYOTIC TRANSLATION INITIATION FACTOR 2D"/>
    <property type="match status" value="1"/>
</dbReference>
<dbReference type="Gene3D" id="3.30.780.10">
    <property type="entry name" value="SUI1-like domain"/>
    <property type="match status" value="1"/>
</dbReference>
<dbReference type="PROSITE" id="PS50296">
    <property type="entry name" value="SUI1"/>
    <property type="match status" value="1"/>
</dbReference>
<evidence type="ECO:0000259" key="2">
    <source>
        <dbReference type="PROSITE" id="PS50296"/>
    </source>
</evidence>
<dbReference type="InterPro" id="IPR036877">
    <property type="entry name" value="SUI1_dom_sf"/>
</dbReference>
<dbReference type="NCBIfam" id="TIGR00451">
    <property type="entry name" value="unchar_dom_2"/>
    <property type="match status" value="1"/>
</dbReference>
<dbReference type="InterPro" id="IPR058886">
    <property type="entry name" value="SWIB_eIF2D"/>
</dbReference>
<dbReference type="InterPro" id="IPR057429">
    <property type="entry name" value="WH_eIF2D"/>
</dbReference>
<dbReference type="Pfam" id="PF17832">
    <property type="entry name" value="Pre-PUA"/>
    <property type="match status" value="1"/>
</dbReference>
<gene>
    <name evidence="3" type="primary">EIF2D_2</name>
    <name evidence="4" type="synonym">EIF2D_1</name>
    <name evidence="3" type="ORF">g.63508</name>
    <name evidence="4" type="ORF">g.63515</name>
</gene>
<feature type="domain" description="SUI1" evidence="2">
    <location>
        <begin position="482"/>
        <end position="553"/>
    </location>
</feature>
<proteinExistence type="predicted"/>
<dbReference type="GO" id="GO:0003723">
    <property type="term" value="F:RNA binding"/>
    <property type="evidence" value="ECO:0007669"/>
    <property type="project" value="InterPro"/>
</dbReference>
<dbReference type="Pfam" id="PF25304">
    <property type="entry name" value="WHD_eIF2D"/>
    <property type="match status" value="1"/>
</dbReference>
<dbReference type="Pfam" id="PF26291">
    <property type="entry name" value="SWIB_eIF2D"/>
    <property type="match status" value="1"/>
</dbReference>
<dbReference type="InterPro" id="IPR039757">
    <property type="entry name" value="EIF2D"/>
</dbReference>
<dbReference type="InterPro" id="IPR039759">
    <property type="entry name" value="eIF2D_SUI1"/>
</dbReference>
<dbReference type="Pfam" id="PF26292">
    <property type="entry name" value="PUA_elF2D"/>
    <property type="match status" value="1"/>
</dbReference>
<dbReference type="Pfam" id="PF01253">
    <property type="entry name" value="SUI1"/>
    <property type="match status" value="1"/>
</dbReference>
<dbReference type="CDD" id="cd21156">
    <property type="entry name" value="PUA_eIF2d-like"/>
    <property type="match status" value="1"/>
</dbReference>
<evidence type="ECO:0000256" key="1">
    <source>
        <dbReference type="ARBA" id="ARBA00022490"/>
    </source>
</evidence>
<evidence type="ECO:0000313" key="3">
    <source>
        <dbReference type="EMBL" id="JAG80270.1"/>
    </source>
</evidence>
<dbReference type="CDD" id="cd11608">
    <property type="entry name" value="eIF2D_C"/>
    <property type="match status" value="1"/>
</dbReference>
<dbReference type="GO" id="GO:0003743">
    <property type="term" value="F:translation initiation factor activity"/>
    <property type="evidence" value="ECO:0007669"/>
    <property type="project" value="InterPro"/>
</dbReference>
<dbReference type="InterPro" id="IPR048247">
    <property type="entry name" value="eIF2D_N"/>
</dbReference>